<dbReference type="AlphaFoldDB" id="A0A0C2JVD6"/>
<evidence type="ECO:0000313" key="3">
    <source>
        <dbReference type="Proteomes" id="UP000031668"/>
    </source>
</evidence>
<keyword evidence="3" id="KW-1185">Reference proteome</keyword>
<feature type="signal peptide" evidence="1">
    <location>
        <begin position="1"/>
        <end position="20"/>
    </location>
</feature>
<gene>
    <name evidence="2" type="ORF">RF11_09104</name>
</gene>
<comment type="caution">
    <text evidence="2">The sequence shown here is derived from an EMBL/GenBank/DDBJ whole genome shotgun (WGS) entry which is preliminary data.</text>
</comment>
<evidence type="ECO:0000256" key="1">
    <source>
        <dbReference type="SAM" id="SignalP"/>
    </source>
</evidence>
<feature type="chain" id="PRO_5002151431" evidence="1">
    <location>
        <begin position="21"/>
        <end position="150"/>
    </location>
</feature>
<keyword evidence="1" id="KW-0732">Signal</keyword>
<evidence type="ECO:0000313" key="2">
    <source>
        <dbReference type="EMBL" id="KII73388.1"/>
    </source>
</evidence>
<sequence>MLKILFASVAFLAFCSIIVAQDEDESDVAQGYVKKPKVDRGGSENYGQDDETITKIIRGKIYWHQPTKIEKALFRKTFELDNRHRMLRKAKLLAAGLQFEDSIFIWFKIQGERTVYVKILLWSWDDQAWFDGKRIVEVITKQHYKNKYIK</sequence>
<dbReference type="EMBL" id="JWZT01000858">
    <property type="protein sequence ID" value="KII73388.1"/>
    <property type="molecule type" value="Genomic_DNA"/>
</dbReference>
<accession>A0A0C2JVD6</accession>
<proteinExistence type="predicted"/>
<reference evidence="2 3" key="1">
    <citation type="journal article" date="2014" name="Genome Biol. Evol.">
        <title>The genome of the myxosporean Thelohanellus kitauei shows adaptations to nutrient acquisition within its fish host.</title>
        <authorList>
            <person name="Yang Y."/>
            <person name="Xiong J."/>
            <person name="Zhou Z."/>
            <person name="Huo F."/>
            <person name="Miao W."/>
            <person name="Ran C."/>
            <person name="Liu Y."/>
            <person name="Zhang J."/>
            <person name="Feng J."/>
            <person name="Wang M."/>
            <person name="Wang M."/>
            <person name="Wang L."/>
            <person name="Yao B."/>
        </authorList>
    </citation>
    <scope>NUCLEOTIDE SEQUENCE [LARGE SCALE GENOMIC DNA]</scope>
    <source>
        <strain evidence="2">Wuqing</strain>
    </source>
</reference>
<organism evidence="2 3">
    <name type="scientific">Thelohanellus kitauei</name>
    <name type="common">Myxosporean</name>
    <dbReference type="NCBI Taxonomy" id="669202"/>
    <lineage>
        <taxon>Eukaryota</taxon>
        <taxon>Metazoa</taxon>
        <taxon>Cnidaria</taxon>
        <taxon>Myxozoa</taxon>
        <taxon>Myxosporea</taxon>
        <taxon>Bivalvulida</taxon>
        <taxon>Platysporina</taxon>
        <taxon>Myxobolidae</taxon>
        <taxon>Thelohanellus</taxon>
    </lineage>
</organism>
<dbReference type="Proteomes" id="UP000031668">
    <property type="component" value="Unassembled WGS sequence"/>
</dbReference>
<protein>
    <submittedName>
        <fullName evidence="2">Uncharacterized protein</fullName>
    </submittedName>
</protein>
<name>A0A0C2JVD6_THEKT</name>